<dbReference type="EMBL" id="PDJD01000001">
    <property type="protein sequence ID" value="PFG19986.1"/>
    <property type="molecule type" value="Genomic_DNA"/>
</dbReference>
<keyword evidence="1 2" id="KW-0690">Ribosome biogenesis</keyword>
<organism evidence="4 5">
    <name type="scientific">Serinibacter salmoneus</name>
    <dbReference type="NCBI Taxonomy" id="556530"/>
    <lineage>
        <taxon>Bacteria</taxon>
        <taxon>Bacillati</taxon>
        <taxon>Actinomycetota</taxon>
        <taxon>Actinomycetes</taxon>
        <taxon>Micrococcales</taxon>
        <taxon>Beutenbergiaceae</taxon>
        <taxon>Serinibacter</taxon>
    </lineage>
</organism>
<feature type="binding site" evidence="2">
    <location>
        <position position="267"/>
    </location>
    <ligand>
        <name>Zn(2+)</name>
        <dbReference type="ChEBI" id="CHEBI:29105"/>
    </ligand>
</feature>
<dbReference type="HAMAP" id="MF_01820">
    <property type="entry name" value="GTPase_RsgA"/>
    <property type="match status" value="1"/>
</dbReference>
<sequence>MTSTTPQWRVARVDRTQVLLLDCGATRVERAVPLKPGGLLERTVGEPTVPAVGDAVVLADERALLLPRRSELVRDTADRTSHTQVMAANLDLALIVEHLDPAPSLGRIERFVTLAWDSGATPAVVLTKADLHRDPSAVVAEVQRVAPAVEVRSVSAVTGEGLDDVRALLADDLTLVLVGPSGAGKSTLVNALAGAEVMATGERRSDGKGRHTTTHRRLLPLPLAGGTAWVIDTPGVRAVGLVAREDALERGFPDVVALTQECRFRDCQHDGEPGCAIEAAVADGTLDADRLASWRSHEREAARQRARMSGRLAQEIKAQGRQHARRVRDLKRVGKFRR</sequence>
<keyword evidence="2" id="KW-0342">GTP-binding</keyword>
<comment type="subunit">
    <text evidence="2">Monomer. Associates with 30S ribosomal subunit, binds 16S rRNA.</text>
</comment>
<accession>A0A2A9D0S7</accession>
<comment type="caution">
    <text evidence="4">The sequence shown here is derived from an EMBL/GenBank/DDBJ whole genome shotgun (WGS) entry which is preliminary data.</text>
</comment>
<proteinExistence type="inferred from homology"/>
<dbReference type="GO" id="GO:0046872">
    <property type="term" value="F:metal ion binding"/>
    <property type="evidence" value="ECO:0007669"/>
    <property type="project" value="UniProtKB-KW"/>
</dbReference>
<gene>
    <name evidence="2" type="primary">rsgA</name>
    <name evidence="4" type="ORF">ATL40_1567</name>
</gene>
<name>A0A2A9D0S7_9MICO</name>
<comment type="subcellular location">
    <subcellularLocation>
        <location evidence="2">Cytoplasm</location>
    </subcellularLocation>
</comment>
<dbReference type="OrthoDB" id="9809485at2"/>
<feature type="binding site" evidence="2">
    <location>
        <begin position="179"/>
        <end position="187"/>
    </location>
    <ligand>
        <name>GTP</name>
        <dbReference type="ChEBI" id="CHEBI:37565"/>
    </ligand>
</feature>
<keyword evidence="2" id="KW-0699">rRNA-binding</keyword>
<comment type="cofactor">
    <cofactor evidence="2">
        <name>Zn(2+)</name>
        <dbReference type="ChEBI" id="CHEBI:29105"/>
    </cofactor>
    <text evidence="2">Binds 1 zinc ion per subunit.</text>
</comment>
<dbReference type="SUPFAM" id="SSF52540">
    <property type="entry name" value="P-loop containing nucleoside triphosphate hydrolases"/>
    <property type="match status" value="1"/>
</dbReference>
<dbReference type="Gene3D" id="1.10.40.50">
    <property type="entry name" value="Probable gtpase engc, domain 3"/>
    <property type="match status" value="1"/>
</dbReference>
<dbReference type="Gene3D" id="3.40.50.300">
    <property type="entry name" value="P-loop containing nucleotide triphosphate hydrolases"/>
    <property type="match status" value="1"/>
</dbReference>
<feature type="binding site" evidence="2">
    <location>
        <position position="275"/>
    </location>
    <ligand>
        <name>Zn(2+)</name>
        <dbReference type="ChEBI" id="CHEBI:29105"/>
    </ligand>
</feature>
<dbReference type="GO" id="GO:0005525">
    <property type="term" value="F:GTP binding"/>
    <property type="evidence" value="ECO:0007669"/>
    <property type="project" value="UniProtKB-UniRule"/>
</dbReference>
<evidence type="ECO:0000256" key="2">
    <source>
        <dbReference type="HAMAP-Rule" id="MF_01820"/>
    </source>
</evidence>
<dbReference type="GO" id="GO:0005737">
    <property type="term" value="C:cytoplasm"/>
    <property type="evidence" value="ECO:0007669"/>
    <property type="project" value="UniProtKB-SubCell"/>
</dbReference>
<feature type="binding site" evidence="2">
    <location>
        <position position="269"/>
    </location>
    <ligand>
        <name>Zn(2+)</name>
        <dbReference type="ChEBI" id="CHEBI:29105"/>
    </ligand>
</feature>
<dbReference type="InterPro" id="IPR010914">
    <property type="entry name" value="RsgA_GTPase_dom"/>
</dbReference>
<comment type="function">
    <text evidence="2">One of several proteins that assist in the late maturation steps of the functional core of the 30S ribosomal subunit. Helps release RbfA from mature subunits. May play a role in the assembly of ribosomal proteins into the subunit. Circularly permuted GTPase that catalyzes slow GTP hydrolysis, GTPase activity is stimulated by the 30S ribosomal subunit.</text>
</comment>
<dbReference type="Pfam" id="PF03193">
    <property type="entry name" value="RsgA_GTPase"/>
    <property type="match status" value="1"/>
</dbReference>
<feature type="binding site" evidence="2">
    <location>
        <begin position="127"/>
        <end position="130"/>
    </location>
    <ligand>
        <name>GTP</name>
        <dbReference type="ChEBI" id="CHEBI:37565"/>
    </ligand>
</feature>
<keyword evidence="5" id="KW-1185">Reference proteome</keyword>
<dbReference type="PROSITE" id="PS50936">
    <property type="entry name" value="ENGC_GTPASE"/>
    <property type="match status" value="1"/>
</dbReference>
<dbReference type="InterPro" id="IPR027417">
    <property type="entry name" value="P-loop_NTPase"/>
</dbReference>
<keyword evidence="2" id="KW-0378">Hydrolase</keyword>
<dbReference type="PANTHER" id="PTHR32120:SF10">
    <property type="entry name" value="SMALL RIBOSOMAL SUBUNIT BIOGENESIS GTPASE RSGA"/>
    <property type="match status" value="1"/>
</dbReference>
<dbReference type="CDD" id="cd01854">
    <property type="entry name" value="YjeQ_EngC"/>
    <property type="match status" value="1"/>
</dbReference>
<feature type="binding site" evidence="2">
    <location>
        <position position="262"/>
    </location>
    <ligand>
        <name>Zn(2+)</name>
        <dbReference type="ChEBI" id="CHEBI:29105"/>
    </ligand>
</feature>
<evidence type="ECO:0000259" key="3">
    <source>
        <dbReference type="PROSITE" id="PS50936"/>
    </source>
</evidence>
<keyword evidence="2" id="KW-0862">Zinc</keyword>
<dbReference type="GO" id="GO:0003924">
    <property type="term" value="F:GTPase activity"/>
    <property type="evidence" value="ECO:0007669"/>
    <property type="project" value="UniProtKB-UniRule"/>
</dbReference>
<feature type="domain" description="EngC GTPase" evidence="3">
    <location>
        <begin position="88"/>
        <end position="237"/>
    </location>
</feature>
<keyword evidence="2" id="KW-0479">Metal-binding</keyword>
<comment type="similarity">
    <text evidence="2">Belongs to the TRAFAC class YlqF/YawG GTPase family. RsgA subfamily.</text>
</comment>
<evidence type="ECO:0000313" key="5">
    <source>
        <dbReference type="Proteomes" id="UP000224915"/>
    </source>
</evidence>
<dbReference type="PANTHER" id="PTHR32120">
    <property type="entry name" value="SMALL RIBOSOMAL SUBUNIT BIOGENESIS GTPASE RSGA"/>
    <property type="match status" value="1"/>
</dbReference>
<dbReference type="NCBIfam" id="TIGR00157">
    <property type="entry name" value="ribosome small subunit-dependent GTPase A"/>
    <property type="match status" value="1"/>
</dbReference>
<evidence type="ECO:0000313" key="4">
    <source>
        <dbReference type="EMBL" id="PFG19986.1"/>
    </source>
</evidence>
<dbReference type="AlphaFoldDB" id="A0A2A9D0S7"/>
<keyword evidence="2" id="KW-0694">RNA-binding</keyword>
<keyword evidence="2" id="KW-0547">Nucleotide-binding</keyword>
<evidence type="ECO:0000256" key="1">
    <source>
        <dbReference type="ARBA" id="ARBA00022517"/>
    </source>
</evidence>
<reference evidence="4 5" key="1">
    <citation type="submission" date="2017-10" db="EMBL/GenBank/DDBJ databases">
        <title>Sequencing the genomes of 1000 actinobacteria strains.</title>
        <authorList>
            <person name="Klenk H.-P."/>
        </authorList>
    </citation>
    <scope>NUCLEOTIDE SEQUENCE [LARGE SCALE GENOMIC DNA]</scope>
    <source>
        <strain evidence="4 5">DSM 21801</strain>
    </source>
</reference>
<protein>
    <recommendedName>
        <fullName evidence="2">Small ribosomal subunit biogenesis GTPase RsgA</fullName>
        <ecNumber evidence="2">3.6.1.-</ecNumber>
    </recommendedName>
</protein>
<dbReference type="GO" id="GO:0019843">
    <property type="term" value="F:rRNA binding"/>
    <property type="evidence" value="ECO:0007669"/>
    <property type="project" value="UniProtKB-KW"/>
</dbReference>
<dbReference type="InterPro" id="IPR004881">
    <property type="entry name" value="Ribosome_biogen_GTPase_RsgA"/>
</dbReference>
<dbReference type="GO" id="GO:0042274">
    <property type="term" value="P:ribosomal small subunit biogenesis"/>
    <property type="evidence" value="ECO:0007669"/>
    <property type="project" value="UniProtKB-UniRule"/>
</dbReference>
<dbReference type="RefSeq" id="WP_098469032.1">
    <property type="nucleotide sequence ID" value="NZ_PDJD01000001.1"/>
</dbReference>
<keyword evidence="2" id="KW-0963">Cytoplasm</keyword>
<dbReference type="Proteomes" id="UP000224915">
    <property type="component" value="Unassembled WGS sequence"/>
</dbReference>
<dbReference type="EC" id="3.6.1.-" evidence="2"/>